<keyword evidence="2 4" id="KW-0456">Lyase</keyword>
<comment type="caution">
    <text evidence="4">Lacks conserved residue(s) required for the propagation of feature annotation.</text>
</comment>
<dbReference type="GO" id="GO:0003855">
    <property type="term" value="F:3-dehydroquinate dehydratase activity"/>
    <property type="evidence" value="ECO:0007669"/>
    <property type="project" value="UniProtKB-EC"/>
</dbReference>
<keyword evidence="3 4" id="KW-0704">Schiff base</keyword>
<dbReference type="EMBL" id="JAHUZB010000002">
    <property type="protein sequence ID" value="MBV7390199.1"/>
    <property type="molecule type" value="Genomic_DNA"/>
</dbReference>
<gene>
    <name evidence="4 5" type="primary">aroD</name>
    <name evidence="5" type="ORF">KUA55_05865</name>
</gene>
<sequence>MNTVSVGSTVIGAGKPKVIVPIVGKTREEILSEAKIAKDSQCDIVEWRIDHFSEILDFEAAADFCQEVKAAVDLPLLVTFRTLKEGGVRPMADDDYFEMYHAFIKAGHFDLMDVELFMPAESVNILVETLHKNNKYVVMCNHDFDQTPAKIEIINRLKMMQEKNADICKIAVMPKSIADVITLLDATQEMYTEYADRPLITMSMGKLGVVSRISGETFGSAATFGAAKEASAPGQLAVKELKEILATL</sequence>
<evidence type="ECO:0000256" key="1">
    <source>
        <dbReference type="ARBA" id="ARBA00023141"/>
    </source>
</evidence>
<dbReference type="PANTHER" id="PTHR43699">
    <property type="entry name" value="3-DEHYDROQUINATE DEHYDRATASE"/>
    <property type="match status" value="1"/>
</dbReference>
<dbReference type="PANTHER" id="PTHR43699:SF1">
    <property type="entry name" value="3-DEHYDROQUINATE DEHYDRATASE"/>
    <property type="match status" value="1"/>
</dbReference>
<feature type="binding site" evidence="4">
    <location>
        <position position="231"/>
    </location>
    <ligand>
        <name>3-dehydroquinate</name>
        <dbReference type="ChEBI" id="CHEBI:32364"/>
    </ligand>
</feature>
<keyword evidence="6" id="KW-1185">Reference proteome</keyword>
<dbReference type="InterPro" id="IPR018508">
    <property type="entry name" value="3-dehydroquinate_DH_AS"/>
</dbReference>
<dbReference type="EC" id="4.2.1.10" evidence="4"/>
<name>A0ABS6TBB5_9ENTE</name>
<comment type="catalytic activity">
    <reaction evidence="4">
        <text>3-dehydroquinate = 3-dehydroshikimate + H2O</text>
        <dbReference type="Rhea" id="RHEA:21096"/>
        <dbReference type="ChEBI" id="CHEBI:15377"/>
        <dbReference type="ChEBI" id="CHEBI:16630"/>
        <dbReference type="ChEBI" id="CHEBI:32364"/>
        <dbReference type="EC" id="4.2.1.10"/>
    </reaction>
</comment>
<dbReference type="RefSeq" id="WP_218325248.1">
    <property type="nucleotide sequence ID" value="NZ_JAHUZB010000002.1"/>
</dbReference>
<evidence type="ECO:0000256" key="2">
    <source>
        <dbReference type="ARBA" id="ARBA00023239"/>
    </source>
</evidence>
<dbReference type="HAMAP" id="MF_00214">
    <property type="entry name" value="AroD"/>
    <property type="match status" value="1"/>
</dbReference>
<keyword evidence="1 4" id="KW-0057">Aromatic amino acid biosynthesis</keyword>
<evidence type="ECO:0000256" key="3">
    <source>
        <dbReference type="ARBA" id="ARBA00023270"/>
    </source>
</evidence>
<evidence type="ECO:0000313" key="6">
    <source>
        <dbReference type="Proteomes" id="UP000774130"/>
    </source>
</evidence>
<dbReference type="InterPro" id="IPR001381">
    <property type="entry name" value="DHquinase_I"/>
</dbReference>
<feature type="active site" description="Proton donor/acceptor" evidence="4">
    <location>
        <position position="142"/>
    </location>
</feature>
<feature type="binding site" evidence="4">
    <location>
        <begin position="46"/>
        <end position="48"/>
    </location>
    <ligand>
        <name>3-dehydroquinate</name>
        <dbReference type="ChEBI" id="CHEBI:32364"/>
    </ligand>
</feature>
<evidence type="ECO:0000256" key="4">
    <source>
        <dbReference type="HAMAP-Rule" id="MF_00214"/>
    </source>
</evidence>
<feature type="binding site" evidence="4">
    <location>
        <position position="235"/>
    </location>
    <ligand>
        <name>3-dehydroquinate</name>
        <dbReference type="ChEBI" id="CHEBI:32364"/>
    </ligand>
</feature>
<protein>
    <recommendedName>
        <fullName evidence="4">3-dehydroquinate dehydratase</fullName>
        <shortName evidence="4">3-dehydroquinase</shortName>
        <ecNumber evidence="4">4.2.1.10</ecNumber>
    </recommendedName>
    <alternativeName>
        <fullName evidence="4">Type I DHQase</fullName>
    </alternativeName>
    <alternativeName>
        <fullName evidence="4">Type I dehydroquinase</fullName>
        <shortName evidence="4">DHQ1</shortName>
    </alternativeName>
</protein>
<comment type="similarity">
    <text evidence="4">Belongs to the type-I 3-dehydroquinase family.</text>
</comment>
<feature type="active site" description="Schiff-base intermediate with substrate" evidence="4">
    <location>
        <position position="169"/>
    </location>
</feature>
<comment type="caution">
    <text evidence="5">The sequence shown here is derived from an EMBL/GenBank/DDBJ whole genome shotgun (WGS) entry which is preliminary data.</text>
</comment>
<proteinExistence type="inferred from homology"/>
<evidence type="ECO:0000313" key="5">
    <source>
        <dbReference type="EMBL" id="MBV7390199.1"/>
    </source>
</evidence>
<feature type="binding site" evidence="4">
    <location>
        <position position="81"/>
    </location>
    <ligand>
        <name>3-dehydroquinate</name>
        <dbReference type="ChEBI" id="CHEBI:32364"/>
    </ligand>
</feature>
<dbReference type="CDD" id="cd00502">
    <property type="entry name" value="DHQase_I"/>
    <property type="match status" value="1"/>
</dbReference>
<dbReference type="PROSITE" id="PS01028">
    <property type="entry name" value="DEHYDROQUINASE_I"/>
    <property type="match status" value="1"/>
</dbReference>
<dbReference type="InterPro" id="IPR050146">
    <property type="entry name" value="Type-I_3-dehydroquinase"/>
</dbReference>
<accession>A0ABS6TBB5</accession>
<feature type="binding site" evidence="4">
    <location>
        <position position="212"/>
    </location>
    <ligand>
        <name>3-dehydroquinate</name>
        <dbReference type="ChEBI" id="CHEBI:32364"/>
    </ligand>
</feature>
<reference evidence="5 6" key="1">
    <citation type="submission" date="2021-06" db="EMBL/GenBank/DDBJ databases">
        <title>Enterococcus alishanensis sp. nov., a novel lactic acid bacterium isolated from fresh coffee beans.</title>
        <authorList>
            <person name="Chen Y.-S."/>
        </authorList>
    </citation>
    <scope>NUCLEOTIDE SEQUENCE [LARGE SCALE GENOMIC DNA]</scope>
    <source>
        <strain evidence="5 6">ALS3</strain>
    </source>
</reference>
<comment type="function">
    <text evidence="4">Involved in the third step of the chorismate pathway, which leads to the biosynthesis of aromatic amino acids. Catalyzes the cis-dehydration of 3-dehydroquinate (DHQ) and introduces the first double bond of the aromatic ring to yield 3-dehydroshikimate.</text>
</comment>
<comment type="subunit">
    <text evidence="4">Homodimer.</text>
</comment>
<dbReference type="Proteomes" id="UP000774130">
    <property type="component" value="Unassembled WGS sequence"/>
</dbReference>
<dbReference type="Pfam" id="PF01487">
    <property type="entry name" value="DHquinase_I"/>
    <property type="match status" value="1"/>
</dbReference>
<comment type="pathway">
    <text evidence="4">Metabolic intermediate biosynthesis; chorismate biosynthesis; chorismate from D-erythrose 4-phosphate and phosphoenolpyruvate: step 3/7.</text>
</comment>
<organism evidence="5 6">
    <name type="scientific">Enterococcus alishanensis</name>
    <dbReference type="NCBI Taxonomy" id="1303817"/>
    <lineage>
        <taxon>Bacteria</taxon>
        <taxon>Bacillati</taxon>
        <taxon>Bacillota</taxon>
        <taxon>Bacilli</taxon>
        <taxon>Lactobacillales</taxon>
        <taxon>Enterococcaceae</taxon>
        <taxon>Enterococcus</taxon>
    </lineage>
</organism>
<dbReference type="NCBIfam" id="TIGR01093">
    <property type="entry name" value="aroD"/>
    <property type="match status" value="1"/>
</dbReference>
<keyword evidence="4" id="KW-0028">Amino-acid biosynthesis</keyword>